<reference evidence="5 6" key="1">
    <citation type="submission" date="2020-08" db="EMBL/GenBank/DDBJ databases">
        <title>Genome sequence of Leucobacter denitrificans KACC 14055T.</title>
        <authorList>
            <person name="Hyun D.-W."/>
            <person name="Bae J.-W."/>
        </authorList>
    </citation>
    <scope>NUCLEOTIDE SEQUENCE [LARGE SCALE GENOMIC DNA]</scope>
    <source>
        <strain evidence="5 6">KACC 14055</strain>
    </source>
</reference>
<dbReference type="AlphaFoldDB" id="A0A7G9S548"/>
<name>A0A7G9S548_9MICO</name>
<keyword evidence="2" id="KW-0436">Ligase</keyword>
<gene>
    <name evidence="5" type="ORF">H9L06_00865</name>
</gene>
<keyword evidence="6" id="KW-1185">Reference proteome</keyword>
<dbReference type="GO" id="GO:0006631">
    <property type="term" value="P:fatty acid metabolic process"/>
    <property type="evidence" value="ECO:0007669"/>
    <property type="project" value="TreeGrafter"/>
</dbReference>
<dbReference type="Proteomes" id="UP000515934">
    <property type="component" value="Chromosome"/>
</dbReference>
<evidence type="ECO:0000313" key="6">
    <source>
        <dbReference type="Proteomes" id="UP000515934"/>
    </source>
</evidence>
<dbReference type="Gene3D" id="3.40.50.12780">
    <property type="entry name" value="N-terminal domain of ligase-like"/>
    <property type="match status" value="1"/>
</dbReference>
<dbReference type="KEGG" id="ldn:H9L06_00865"/>
<evidence type="ECO:0000259" key="3">
    <source>
        <dbReference type="Pfam" id="PF00501"/>
    </source>
</evidence>
<evidence type="ECO:0000256" key="2">
    <source>
        <dbReference type="ARBA" id="ARBA00022598"/>
    </source>
</evidence>
<dbReference type="PANTHER" id="PTHR43201:SF5">
    <property type="entry name" value="MEDIUM-CHAIN ACYL-COA LIGASE ACSF2, MITOCHONDRIAL"/>
    <property type="match status" value="1"/>
</dbReference>
<dbReference type="InterPro" id="IPR025110">
    <property type="entry name" value="AMP-bd_C"/>
</dbReference>
<organism evidence="5 6">
    <name type="scientific">Leucobacter denitrificans</name>
    <dbReference type="NCBI Taxonomy" id="683042"/>
    <lineage>
        <taxon>Bacteria</taxon>
        <taxon>Bacillati</taxon>
        <taxon>Actinomycetota</taxon>
        <taxon>Actinomycetes</taxon>
        <taxon>Micrococcales</taxon>
        <taxon>Microbacteriaceae</taxon>
        <taxon>Leucobacter</taxon>
    </lineage>
</organism>
<sequence>MNITSLLDMSVTAMSDRTLIGNKADGLSPAELRRRALAGATYIRQSGAKVVGYLGGNGPEFPVALFSAAYAGVPFLPLNFRLSNEQLDEILARQDGLLLLTRDAQRIEQGALSLDDFELIVRDGAEEEATPSEADDIAVILMTSGTTAAPKSALLRHQNLASYILSSVDFASAEPDSATIVSVPPYHIAAVANMLSNLFAGRRIVYLDHFTADEWLDVVRREGITNAMVVPTMLSRIVHALEESGQDAPETLRGISYGGAKVPTTVLQHALEAFPNVGFVNAYGLTETASSIAILGPEDHRTAMASDDPEVRARLSSVGRALPGVEIQVQDENGEPCAPGVEGDIVVRGPQVAGEYRESGSLVNEDGWFRTRDLGYIDSEGFIFVKGRADDTIIRGGENIAPAEIEDVLFRHEAVADVAVAGVPNDEWGFVIAAFIVVKPGASLSSDEVRAFARQHLRSSKTPDEVHFTDEIPTTPTGKVLRRHLVDGLLEGVSS</sequence>
<dbReference type="InterPro" id="IPR042099">
    <property type="entry name" value="ANL_N_sf"/>
</dbReference>
<dbReference type="Gene3D" id="3.30.300.30">
    <property type="match status" value="1"/>
</dbReference>
<dbReference type="Pfam" id="PF00501">
    <property type="entry name" value="AMP-binding"/>
    <property type="match status" value="1"/>
</dbReference>
<dbReference type="Pfam" id="PF13193">
    <property type="entry name" value="AMP-binding_C"/>
    <property type="match status" value="1"/>
</dbReference>
<dbReference type="EMBL" id="CP060716">
    <property type="protein sequence ID" value="QNN62973.1"/>
    <property type="molecule type" value="Genomic_DNA"/>
</dbReference>
<accession>A0A7G9S548</accession>
<feature type="domain" description="AMP-binding enzyme C-terminal" evidence="4">
    <location>
        <begin position="404"/>
        <end position="479"/>
    </location>
</feature>
<comment type="similarity">
    <text evidence="1">Belongs to the ATP-dependent AMP-binding enzyme family.</text>
</comment>
<proteinExistence type="inferred from homology"/>
<feature type="domain" description="AMP-dependent synthetase/ligase" evidence="3">
    <location>
        <begin position="16"/>
        <end position="356"/>
    </location>
</feature>
<dbReference type="InterPro" id="IPR045851">
    <property type="entry name" value="AMP-bd_C_sf"/>
</dbReference>
<dbReference type="PANTHER" id="PTHR43201">
    <property type="entry name" value="ACYL-COA SYNTHETASE"/>
    <property type="match status" value="1"/>
</dbReference>
<dbReference type="RefSeq" id="WP_187555441.1">
    <property type="nucleotide sequence ID" value="NZ_CP060716.1"/>
</dbReference>
<dbReference type="InterPro" id="IPR000873">
    <property type="entry name" value="AMP-dep_synth/lig_dom"/>
</dbReference>
<dbReference type="SUPFAM" id="SSF56801">
    <property type="entry name" value="Acetyl-CoA synthetase-like"/>
    <property type="match status" value="1"/>
</dbReference>
<evidence type="ECO:0000259" key="4">
    <source>
        <dbReference type="Pfam" id="PF13193"/>
    </source>
</evidence>
<evidence type="ECO:0000313" key="5">
    <source>
        <dbReference type="EMBL" id="QNN62973.1"/>
    </source>
</evidence>
<protein>
    <submittedName>
        <fullName evidence="5">AMP-binding protein</fullName>
    </submittedName>
</protein>
<dbReference type="GO" id="GO:0031956">
    <property type="term" value="F:medium-chain fatty acid-CoA ligase activity"/>
    <property type="evidence" value="ECO:0007669"/>
    <property type="project" value="TreeGrafter"/>
</dbReference>
<evidence type="ECO:0000256" key="1">
    <source>
        <dbReference type="ARBA" id="ARBA00006432"/>
    </source>
</evidence>